<evidence type="ECO:0000313" key="3">
    <source>
        <dbReference type="Proteomes" id="UP000335636"/>
    </source>
</evidence>
<dbReference type="Proteomes" id="UP000335636">
    <property type="component" value="Unassembled WGS sequence"/>
</dbReference>
<dbReference type="GO" id="GO:0071539">
    <property type="term" value="P:protein localization to centrosome"/>
    <property type="evidence" value="ECO:0007669"/>
    <property type="project" value="TreeGrafter"/>
</dbReference>
<gene>
    <name evidence="1" type="ORF">GHT09_017307</name>
    <name evidence="2" type="ORF">MONAX_5E020626</name>
</gene>
<dbReference type="PANTHER" id="PTHR15732">
    <property type="entry name" value="PROTEIN MOONRAKER"/>
    <property type="match status" value="1"/>
</dbReference>
<dbReference type="GO" id="GO:0034451">
    <property type="term" value="C:centriolar satellite"/>
    <property type="evidence" value="ECO:0007669"/>
    <property type="project" value="TreeGrafter"/>
</dbReference>
<dbReference type="EMBL" id="WJEC01006765">
    <property type="protein sequence ID" value="KAF7471597.1"/>
    <property type="molecule type" value="Genomic_DNA"/>
</dbReference>
<dbReference type="PANTHER" id="PTHR15732:SF4">
    <property type="entry name" value="PROTEIN MOONRAKER"/>
    <property type="match status" value="1"/>
</dbReference>
<reference evidence="2 3" key="1">
    <citation type="submission" date="2019-04" db="EMBL/GenBank/DDBJ databases">
        <authorList>
            <person name="Alioto T."/>
            <person name="Alioto T."/>
        </authorList>
    </citation>
    <scope>NUCLEOTIDE SEQUENCE [LARGE SCALE GENOMIC DNA]</scope>
</reference>
<dbReference type="Pfam" id="PF15718">
    <property type="entry name" value="MNR"/>
    <property type="match status" value="1"/>
</dbReference>
<proteinExistence type="predicted"/>
<protein>
    <submittedName>
        <fullName evidence="2">Uncharacterized protein</fullName>
    </submittedName>
</protein>
<dbReference type="EMBL" id="CABDUW010000125">
    <property type="protein sequence ID" value="VTJ59615.1"/>
    <property type="molecule type" value="Genomic_DNA"/>
</dbReference>
<dbReference type="Proteomes" id="UP000662637">
    <property type="component" value="Unassembled WGS sequence"/>
</dbReference>
<name>A0A5E4AR16_MARMO</name>
<dbReference type="InterPro" id="IPR031447">
    <property type="entry name" value="MNR"/>
</dbReference>
<dbReference type="GO" id="GO:0007099">
    <property type="term" value="P:centriole replication"/>
    <property type="evidence" value="ECO:0007669"/>
    <property type="project" value="InterPro"/>
</dbReference>
<reference evidence="1" key="2">
    <citation type="submission" date="2020-08" db="EMBL/GenBank/DDBJ databases">
        <authorList>
            <person name="Shumante A."/>
            <person name="Zimin A.V."/>
            <person name="Puiu D."/>
            <person name="Salzberg S.L."/>
        </authorList>
    </citation>
    <scope>NUCLEOTIDE SEQUENCE</scope>
    <source>
        <strain evidence="1">WC2-LM</strain>
        <tissue evidence="1">Liver</tissue>
    </source>
</reference>
<sequence length="164" mass="18895">MTHAKIFGSETSPTLRDSKDIPNLEIMMLRMEEMEKYQETVRQRYNKIVYADPHLWIQEVGNDQKIPTVSESPLSPPLSPHPIRITKTAARKDPAVNIMLEKPCNVPWMKVWEQRRDQRKERLPFPLLQKIPNREKARLPSLSHLVCGIALATTVTVLNSTSES</sequence>
<evidence type="ECO:0000313" key="1">
    <source>
        <dbReference type="EMBL" id="KAF7471597.1"/>
    </source>
</evidence>
<evidence type="ECO:0000313" key="2">
    <source>
        <dbReference type="EMBL" id="VTJ59615.1"/>
    </source>
</evidence>
<dbReference type="AlphaFoldDB" id="A0A5E4AR16"/>
<organism evidence="2 3">
    <name type="scientific">Marmota monax</name>
    <name type="common">Woodchuck</name>
    <dbReference type="NCBI Taxonomy" id="9995"/>
    <lineage>
        <taxon>Eukaryota</taxon>
        <taxon>Metazoa</taxon>
        <taxon>Chordata</taxon>
        <taxon>Craniata</taxon>
        <taxon>Vertebrata</taxon>
        <taxon>Euteleostomi</taxon>
        <taxon>Mammalia</taxon>
        <taxon>Eutheria</taxon>
        <taxon>Euarchontoglires</taxon>
        <taxon>Glires</taxon>
        <taxon>Rodentia</taxon>
        <taxon>Sciuromorpha</taxon>
        <taxon>Sciuridae</taxon>
        <taxon>Xerinae</taxon>
        <taxon>Marmotini</taxon>
        <taxon>Marmota</taxon>
    </lineage>
</organism>
<keyword evidence="3" id="KW-1185">Reference proteome</keyword>
<accession>A0A5E4AR16</accession>